<dbReference type="HOGENOM" id="CLU_045282_0_0_1"/>
<dbReference type="AlphaFoldDB" id="F4RYQ6"/>
<evidence type="ECO:0000313" key="3">
    <source>
        <dbReference type="Proteomes" id="UP000001072"/>
    </source>
</evidence>
<dbReference type="KEGG" id="mlr:MELLADRAFT_110117"/>
<dbReference type="VEuPathDB" id="FungiDB:MELLADRAFT_110117"/>
<organism evidence="3">
    <name type="scientific">Melampsora larici-populina (strain 98AG31 / pathotype 3-4-7)</name>
    <name type="common">Poplar leaf rust fungus</name>
    <dbReference type="NCBI Taxonomy" id="747676"/>
    <lineage>
        <taxon>Eukaryota</taxon>
        <taxon>Fungi</taxon>
        <taxon>Dikarya</taxon>
        <taxon>Basidiomycota</taxon>
        <taxon>Pucciniomycotina</taxon>
        <taxon>Pucciniomycetes</taxon>
        <taxon>Pucciniales</taxon>
        <taxon>Melampsoraceae</taxon>
        <taxon>Melampsora</taxon>
    </lineage>
</organism>
<feature type="compositionally biased region" description="Polar residues" evidence="1">
    <location>
        <begin position="1"/>
        <end position="10"/>
    </location>
</feature>
<feature type="compositionally biased region" description="Basic residues" evidence="1">
    <location>
        <begin position="38"/>
        <end position="55"/>
    </location>
</feature>
<keyword evidence="3" id="KW-1185">Reference proteome</keyword>
<feature type="region of interest" description="Disordered" evidence="1">
    <location>
        <begin position="364"/>
        <end position="438"/>
    </location>
</feature>
<name>F4RYQ6_MELLP</name>
<feature type="compositionally biased region" description="Polar residues" evidence="1">
    <location>
        <begin position="392"/>
        <end position="412"/>
    </location>
</feature>
<reference evidence="3" key="1">
    <citation type="journal article" date="2011" name="Proc. Natl. Acad. Sci. U.S.A.">
        <title>Obligate biotrophy features unraveled by the genomic analysis of rust fungi.</title>
        <authorList>
            <person name="Duplessis S."/>
            <person name="Cuomo C.A."/>
            <person name="Lin Y.-C."/>
            <person name="Aerts A."/>
            <person name="Tisserant E."/>
            <person name="Veneault-Fourrey C."/>
            <person name="Joly D.L."/>
            <person name="Hacquard S."/>
            <person name="Amselem J."/>
            <person name="Cantarel B.L."/>
            <person name="Chiu R."/>
            <person name="Coutinho P.M."/>
            <person name="Feau N."/>
            <person name="Field M."/>
            <person name="Frey P."/>
            <person name="Gelhaye E."/>
            <person name="Goldberg J."/>
            <person name="Grabherr M.G."/>
            <person name="Kodira C.D."/>
            <person name="Kohler A."/>
            <person name="Kuees U."/>
            <person name="Lindquist E.A."/>
            <person name="Lucas S.M."/>
            <person name="Mago R."/>
            <person name="Mauceli E."/>
            <person name="Morin E."/>
            <person name="Murat C."/>
            <person name="Pangilinan J.L."/>
            <person name="Park R."/>
            <person name="Pearson M."/>
            <person name="Quesneville H."/>
            <person name="Rouhier N."/>
            <person name="Sakthikumar S."/>
            <person name="Salamov A.A."/>
            <person name="Schmutz J."/>
            <person name="Selles B."/>
            <person name="Shapiro H."/>
            <person name="Tanguay P."/>
            <person name="Tuskan G.A."/>
            <person name="Henrissat B."/>
            <person name="Van de Peer Y."/>
            <person name="Rouze P."/>
            <person name="Ellis J.G."/>
            <person name="Dodds P.N."/>
            <person name="Schein J.E."/>
            <person name="Zhong S."/>
            <person name="Hamelin R.C."/>
            <person name="Grigoriev I.V."/>
            <person name="Szabo L.J."/>
            <person name="Martin F."/>
        </authorList>
    </citation>
    <scope>NUCLEOTIDE SEQUENCE [LARGE SCALE GENOMIC DNA]</scope>
    <source>
        <strain evidence="3">98AG31 / pathotype 3-4-7</strain>
    </source>
</reference>
<gene>
    <name evidence="2" type="ORF">MELLADRAFT_110117</name>
</gene>
<dbReference type="Proteomes" id="UP000001072">
    <property type="component" value="Unassembled WGS sequence"/>
</dbReference>
<proteinExistence type="predicted"/>
<dbReference type="EMBL" id="GL883130">
    <property type="protein sequence ID" value="EGG02535.1"/>
    <property type="molecule type" value="Genomic_DNA"/>
</dbReference>
<dbReference type="OrthoDB" id="10302672at2759"/>
<dbReference type="InParanoid" id="F4RYQ6"/>
<feature type="compositionally biased region" description="Polar residues" evidence="1">
    <location>
        <begin position="364"/>
        <end position="384"/>
    </location>
</feature>
<sequence length="478" mass="52847">MATQGQSSSEVFAKDVEQIMATHEKEKEQQEGGEPSRGKGKATRGRGRGGRRGRGSTRTTRQTRGGTKGKIRKPKEETSGEEEGGIEELGSELTEVEEDNKNEEIDEEEGGDQKEEEERNGGNKGGEEDEDTISLGDEAEFVNENAHVDRDHERYIAELMKLYERGKTGKFQMLESAYEKWCEKVKSRPRPIEMLNCSSEEEEVDQNALKRKGKGQATEKPAKIGKTMAQGITLTQRLIDLSPYWDGRMTACFGYVPLTIFVPACLLADKTHMSNRRKQNSSCSDIISYVGLRVPNEWRQSFLMWSTSFNLYVQYWRVKYHLGGALEHVNPWTGRHQVGWDLLSNGDEQITAVTGGRMLSHLASNSSNRAHQQPNHQSGSYSHSSYDRAGQNPHQNYNYDQNRFQDQGAMNQGSGGRGRGRRGRGIGSRGGGARVAVNPAPTTVINGVVVPKYGPGAFEALKAAKQAGGSSSATGPNQ</sequence>
<feature type="compositionally biased region" description="Basic and acidic residues" evidence="1">
    <location>
        <begin position="12"/>
        <end position="37"/>
    </location>
</feature>
<feature type="compositionally biased region" description="Basic and acidic residues" evidence="1">
    <location>
        <begin position="111"/>
        <end position="121"/>
    </location>
</feature>
<dbReference type="GeneID" id="18923974"/>
<evidence type="ECO:0000313" key="2">
    <source>
        <dbReference type="EMBL" id="EGG02535.1"/>
    </source>
</evidence>
<feature type="region of interest" description="Disordered" evidence="1">
    <location>
        <begin position="1"/>
        <end position="134"/>
    </location>
</feature>
<protein>
    <submittedName>
        <fullName evidence="2">Uncharacterized protein</fullName>
    </submittedName>
</protein>
<accession>F4RYQ6</accession>
<feature type="compositionally biased region" description="Low complexity" evidence="1">
    <location>
        <begin position="56"/>
        <end position="65"/>
    </location>
</feature>
<dbReference type="RefSeq" id="XP_007414224.1">
    <property type="nucleotide sequence ID" value="XM_007414162.1"/>
</dbReference>
<evidence type="ECO:0000256" key="1">
    <source>
        <dbReference type="SAM" id="MobiDB-lite"/>
    </source>
</evidence>
<feature type="compositionally biased region" description="Acidic residues" evidence="1">
    <location>
        <begin position="79"/>
        <end position="110"/>
    </location>
</feature>